<dbReference type="InterPro" id="IPR003591">
    <property type="entry name" value="Leu-rich_rpt_typical-subtyp"/>
</dbReference>
<organism evidence="4 5">
    <name type="scientific">Trypanosoma equiperdum</name>
    <dbReference type="NCBI Taxonomy" id="5694"/>
    <lineage>
        <taxon>Eukaryota</taxon>
        <taxon>Discoba</taxon>
        <taxon>Euglenozoa</taxon>
        <taxon>Kinetoplastea</taxon>
        <taxon>Metakinetoplastina</taxon>
        <taxon>Trypanosomatida</taxon>
        <taxon>Trypanosomatidae</taxon>
        <taxon>Trypanosoma</taxon>
    </lineage>
</organism>
<dbReference type="SMART" id="SM00369">
    <property type="entry name" value="LRR_TYP"/>
    <property type="match status" value="3"/>
</dbReference>
<evidence type="ECO:0000256" key="3">
    <source>
        <dbReference type="SAM" id="MobiDB-lite"/>
    </source>
</evidence>
<dbReference type="EMBL" id="CZPT02000357">
    <property type="protein sequence ID" value="SCU65645.1"/>
    <property type="molecule type" value="Genomic_DNA"/>
</dbReference>
<accession>A0A1G4I1T9</accession>
<dbReference type="PANTHER" id="PTHR48051:SF1">
    <property type="entry name" value="RAS SUPPRESSOR PROTEIN 1"/>
    <property type="match status" value="1"/>
</dbReference>
<evidence type="ECO:0000313" key="4">
    <source>
        <dbReference type="EMBL" id="SCU65645.1"/>
    </source>
</evidence>
<dbReference type="GO" id="GO:0005737">
    <property type="term" value="C:cytoplasm"/>
    <property type="evidence" value="ECO:0007669"/>
    <property type="project" value="TreeGrafter"/>
</dbReference>
<dbReference type="InterPro" id="IPR019793">
    <property type="entry name" value="Peroxidases_heam-ligand_BS"/>
</dbReference>
<evidence type="ECO:0000313" key="5">
    <source>
        <dbReference type="Proteomes" id="UP000195570"/>
    </source>
</evidence>
<dbReference type="VEuPathDB" id="TriTrypDB:TEOVI_000758400"/>
<dbReference type="FunFam" id="3.80.10.10:FF:001221">
    <property type="entry name" value="Leucine_rich_repeat/Leucine_Rich_Repeat_-_putative"/>
    <property type="match status" value="1"/>
</dbReference>
<feature type="region of interest" description="Disordered" evidence="3">
    <location>
        <begin position="983"/>
        <end position="1008"/>
    </location>
</feature>
<dbReference type="AlphaFoldDB" id="A0A1G4I1T9"/>
<proteinExistence type="predicted"/>
<protein>
    <submittedName>
        <fullName evidence="4">Leucine-rich repeat protein (LRRP), putative</fullName>
    </submittedName>
</protein>
<keyword evidence="5" id="KW-1185">Reference proteome</keyword>
<reference evidence="4" key="1">
    <citation type="submission" date="2016-09" db="EMBL/GenBank/DDBJ databases">
        <authorList>
            <person name="Hebert L."/>
            <person name="Moumen B."/>
        </authorList>
    </citation>
    <scope>NUCLEOTIDE SEQUENCE [LARGE SCALE GENOMIC DNA]</scope>
    <source>
        <strain evidence="4">OVI</strain>
    </source>
</reference>
<dbReference type="Gene3D" id="3.80.10.10">
    <property type="entry name" value="Ribonuclease Inhibitor"/>
    <property type="match status" value="2"/>
</dbReference>
<keyword evidence="1" id="KW-0433">Leucine-rich repeat</keyword>
<evidence type="ECO:0000256" key="2">
    <source>
        <dbReference type="ARBA" id="ARBA00022737"/>
    </source>
</evidence>
<sequence length="1026" mass="114625">MGCNLSSSTKNVNPFGVKGVHVGRDGDVDLTSRSISYFGLDFVGLINTGELHTPRKLHLTDNKLYTLGKEMTLLPDIEEIYIDCNIFERLPVVLGDMPRLCVVDASSNNLGHHVHALDAVSRIANLTRLVLRNCSLTTIPACVLRCPVLKELDVSNNGSLNFGGVQFSQLPMLVRLFIADCGIIGELPNGVRNLQSLETLDVSGNVFEFENPDFFGEFLCASLTELHLRDLYLAAVPRVVIKLRKLATLDLSRNPLETLDVIAGRLVREFTSRGSMKTSISSNLINEHNDDATSVGSQSSAAKSFGQNNRKGCIVAVPQPIPLKTLSLRACSLRTLPKYFHRLTSLVKLDLSDNDQLDDPNLTFISFKHLQELNIVGCPFAVNIRGAKNEWLDIGSLGSLHTLHWESWKGGRNISPYRTRVPLEICGLNLQRINCITLRKGLFVGDTVQTMVNLLMDGYFKVDIAIDDELVPSHLGAVCTLHPLGWFFFSSGEAEEGPTGNNDKSGRCVGNGGGKDEECSAKKPQVADPGENVAPFFSVGNHPSDGKLRRDVLQIVISRYIFFLAMQAANFKAVIVPPVDVMAIHYAQMTQDPVAYRRDCEAVCRQVLNCNYRMLFLQKHEDPQGVKETLAASKHVWDRMIRTVQKDLHWLHYDFWELRAKQNPSSRNALQDGDTVSSIEDEVRDILATFGVSGFINGKPLASSVVGNLDGLHNVNSVADLSAVLDPFITAHFQNQSMDRFAVSLQRFFSMNNHFIEHEEKLMVQFMDWTRYVKYLALYAQINRLKDPKIDTDDGDQAATELKNLSIFSSDSYLPRPQKSIAPLQAALRRSRQADSSKPSSVHGHQNGTDTGNTYHGHNGPPNKKEMFKSQPPSKRPSVLSRRSDTEFHGHRRQRQLSTTDPVPTIGITLLLHCHRTDHVKYKEVLHLLGIDNVDVMWEETTDAVDETMRSWNTLYGEHYVEDVNIAFVSYAAKYKAGDNTHVDPTSRDHIQTSAAVSHRRTKSKRSDKPYREVSFCCADSQKGIY</sequence>
<comment type="caution">
    <text evidence="4">The sequence shown here is derived from an EMBL/GenBank/DDBJ whole genome shotgun (WGS) entry which is preliminary data.</text>
</comment>
<dbReference type="PROSITE" id="PS00435">
    <property type="entry name" value="PEROXIDASE_1"/>
    <property type="match status" value="1"/>
</dbReference>
<dbReference type="GeneID" id="92381518"/>
<evidence type="ECO:0000256" key="1">
    <source>
        <dbReference type="ARBA" id="ARBA00022614"/>
    </source>
</evidence>
<dbReference type="Proteomes" id="UP000195570">
    <property type="component" value="Unassembled WGS sequence"/>
</dbReference>
<dbReference type="SUPFAM" id="SSF52058">
    <property type="entry name" value="L domain-like"/>
    <property type="match status" value="1"/>
</dbReference>
<gene>
    <name evidence="4" type="ORF">TEOVI_000758400</name>
</gene>
<keyword evidence="2" id="KW-0677">Repeat</keyword>
<feature type="compositionally biased region" description="Polar residues" evidence="3">
    <location>
        <begin position="834"/>
        <end position="856"/>
    </location>
</feature>
<dbReference type="RefSeq" id="XP_067077212.1">
    <property type="nucleotide sequence ID" value="XM_067221111.1"/>
</dbReference>
<feature type="region of interest" description="Disordered" evidence="3">
    <location>
        <begin position="826"/>
        <end position="900"/>
    </location>
</feature>
<dbReference type="InterPro" id="IPR050216">
    <property type="entry name" value="LRR_domain-containing"/>
</dbReference>
<feature type="region of interest" description="Disordered" evidence="3">
    <location>
        <begin position="497"/>
        <end position="527"/>
    </location>
</feature>
<dbReference type="InterPro" id="IPR032675">
    <property type="entry name" value="LRR_dom_sf"/>
</dbReference>
<name>A0A1G4I1T9_TRYEQ</name>
<dbReference type="PANTHER" id="PTHR48051">
    <property type="match status" value="1"/>
</dbReference>